<proteinExistence type="predicted"/>
<protein>
    <recommendedName>
        <fullName evidence="2">BPTI/Kunitz inhibitor domain-containing protein</fullName>
    </recommendedName>
</protein>
<dbReference type="EnsemblMetazoa" id="XM_038017631.1">
    <property type="protein sequence ID" value="XP_037873559.1"/>
    <property type="gene ID" value="LOC101746964"/>
</dbReference>
<dbReference type="PROSITE" id="PS50279">
    <property type="entry name" value="BPTI_KUNITZ_2"/>
    <property type="match status" value="1"/>
</dbReference>
<dbReference type="CDD" id="cd22593">
    <property type="entry name" value="Kunitz_conkunitzin"/>
    <property type="match status" value="1"/>
</dbReference>
<dbReference type="AlphaFoldDB" id="A0A8R2R2S9"/>
<reference evidence="4" key="1">
    <citation type="journal article" date="2008" name="Insect Biochem. Mol. Biol.">
        <title>The genome of a lepidopteran model insect, the silkworm Bombyx mori.</title>
        <authorList>
            <consortium name="International Silkworm Genome Consortium"/>
        </authorList>
    </citation>
    <scope>NUCLEOTIDE SEQUENCE [LARGE SCALE GENOMIC DNA]</scope>
    <source>
        <strain evidence="4">p50T</strain>
    </source>
</reference>
<feature type="signal peptide" evidence="1">
    <location>
        <begin position="1"/>
        <end position="20"/>
    </location>
</feature>
<dbReference type="Proteomes" id="UP000005204">
    <property type="component" value="Unassembled WGS sequence"/>
</dbReference>
<evidence type="ECO:0000313" key="4">
    <source>
        <dbReference type="Proteomes" id="UP000005204"/>
    </source>
</evidence>
<accession>A0A8R2R2S9</accession>
<feature type="domain" description="BPTI/Kunitz inhibitor" evidence="2">
    <location>
        <begin position="27"/>
        <end position="82"/>
    </location>
</feature>
<dbReference type="GO" id="GO:0004867">
    <property type="term" value="F:serine-type endopeptidase inhibitor activity"/>
    <property type="evidence" value="ECO:0007669"/>
    <property type="project" value="InterPro"/>
</dbReference>
<feature type="chain" id="PRO_5035881579" description="BPTI/Kunitz inhibitor domain-containing protein" evidence="1">
    <location>
        <begin position="21"/>
        <end position="108"/>
    </location>
</feature>
<dbReference type="InterPro" id="IPR036880">
    <property type="entry name" value="Kunitz_BPTI_sf"/>
</dbReference>
<dbReference type="InterPro" id="IPR002223">
    <property type="entry name" value="Kunitz_BPTI"/>
</dbReference>
<name>A0A8R2R2S9_BOMMO</name>
<evidence type="ECO:0000313" key="3">
    <source>
        <dbReference type="EnsemblMetazoa" id="XP_037873559.1"/>
    </source>
</evidence>
<reference evidence="3" key="2">
    <citation type="submission" date="2022-06" db="UniProtKB">
        <authorList>
            <consortium name="EnsemblMetazoa"/>
        </authorList>
    </citation>
    <scope>IDENTIFICATION</scope>
    <source>
        <strain evidence="3">p50T (Dazao)</strain>
    </source>
</reference>
<sequence>MRVPLILLFFIYAVLNICNGLETYEVCYMKIDPGKKTEKNKSEYVTKYAYDLNKRKCIKFPYSGYGGNVNRFDSLNECVKACDPAKLSLENYYKAARSVLKQRKYEED</sequence>
<evidence type="ECO:0000256" key="1">
    <source>
        <dbReference type="SAM" id="SignalP"/>
    </source>
</evidence>
<keyword evidence="1" id="KW-0732">Signal</keyword>
<dbReference type="Gene3D" id="4.10.410.10">
    <property type="entry name" value="Pancreatic trypsin inhibitor Kunitz domain"/>
    <property type="match status" value="1"/>
</dbReference>
<evidence type="ECO:0000259" key="2">
    <source>
        <dbReference type="PROSITE" id="PS50279"/>
    </source>
</evidence>
<dbReference type="Pfam" id="PF00014">
    <property type="entry name" value="Kunitz_BPTI"/>
    <property type="match status" value="1"/>
</dbReference>
<dbReference type="SUPFAM" id="SSF57362">
    <property type="entry name" value="BPTI-like"/>
    <property type="match status" value="1"/>
</dbReference>
<organism evidence="3 4">
    <name type="scientific">Bombyx mori</name>
    <name type="common">Silk moth</name>
    <dbReference type="NCBI Taxonomy" id="7091"/>
    <lineage>
        <taxon>Eukaryota</taxon>
        <taxon>Metazoa</taxon>
        <taxon>Ecdysozoa</taxon>
        <taxon>Arthropoda</taxon>
        <taxon>Hexapoda</taxon>
        <taxon>Insecta</taxon>
        <taxon>Pterygota</taxon>
        <taxon>Neoptera</taxon>
        <taxon>Endopterygota</taxon>
        <taxon>Lepidoptera</taxon>
        <taxon>Glossata</taxon>
        <taxon>Ditrysia</taxon>
        <taxon>Bombycoidea</taxon>
        <taxon>Bombycidae</taxon>
        <taxon>Bombycinae</taxon>
        <taxon>Bombyx</taxon>
    </lineage>
</organism>
<keyword evidence="4" id="KW-1185">Reference proteome</keyword>
<dbReference type="SMART" id="SM00131">
    <property type="entry name" value="KU"/>
    <property type="match status" value="1"/>
</dbReference>